<dbReference type="RefSeq" id="WP_138124189.1">
    <property type="nucleotide sequence ID" value="NZ_SWLG01000004.1"/>
</dbReference>
<dbReference type="PANTHER" id="PTHR43077:SF5">
    <property type="entry name" value="PHAGE INFECTION PROTEIN"/>
    <property type="match status" value="1"/>
</dbReference>
<evidence type="ECO:0000256" key="4">
    <source>
        <dbReference type="ARBA" id="ARBA00023136"/>
    </source>
</evidence>
<dbReference type="NCBIfam" id="TIGR03062">
    <property type="entry name" value="pip_yhgE_Cterm"/>
    <property type="match status" value="1"/>
</dbReference>
<evidence type="ECO:0000313" key="9">
    <source>
        <dbReference type="Proteomes" id="UP000308230"/>
    </source>
</evidence>
<dbReference type="NCBIfam" id="TIGR03061">
    <property type="entry name" value="pip_yhgE_Nterm"/>
    <property type="match status" value="1"/>
</dbReference>
<proteinExistence type="predicted"/>
<feature type="transmembrane region" description="Helical" evidence="6">
    <location>
        <begin position="20"/>
        <end position="43"/>
    </location>
</feature>
<feature type="transmembrane region" description="Helical" evidence="6">
    <location>
        <begin position="698"/>
        <end position="717"/>
    </location>
</feature>
<evidence type="ECO:0000259" key="7">
    <source>
        <dbReference type="Pfam" id="PF12698"/>
    </source>
</evidence>
<evidence type="ECO:0000256" key="3">
    <source>
        <dbReference type="ARBA" id="ARBA00022989"/>
    </source>
</evidence>
<keyword evidence="9" id="KW-1185">Reference proteome</keyword>
<evidence type="ECO:0000256" key="5">
    <source>
        <dbReference type="SAM" id="MobiDB-lite"/>
    </source>
</evidence>
<dbReference type="InterPro" id="IPR011049">
    <property type="entry name" value="Serralysin-like_metalloprot_C"/>
</dbReference>
<dbReference type="InterPro" id="IPR013525">
    <property type="entry name" value="ABC2_TM"/>
</dbReference>
<evidence type="ECO:0000256" key="1">
    <source>
        <dbReference type="ARBA" id="ARBA00004141"/>
    </source>
</evidence>
<keyword evidence="4 6" id="KW-0472">Membrane</keyword>
<organism evidence="8 9">
    <name type="scientific">Exobacillus caeni</name>
    <dbReference type="NCBI Taxonomy" id="2574798"/>
    <lineage>
        <taxon>Bacteria</taxon>
        <taxon>Bacillati</taxon>
        <taxon>Bacillota</taxon>
        <taxon>Bacilli</taxon>
        <taxon>Bacillales</taxon>
        <taxon>Guptibacillaceae</taxon>
        <taxon>Exobacillus</taxon>
    </lineage>
</organism>
<feature type="transmembrane region" description="Helical" evidence="6">
    <location>
        <begin position="756"/>
        <end position="776"/>
    </location>
</feature>
<dbReference type="GO" id="GO:0140359">
    <property type="term" value="F:ABC-type transporter activity"/>
    <property type="evidence" value="ECO:0007669"/>
    <property type="project" value="InterPro"/>
</dbReference>
<feature type="transmembrane region" description="Helical" evidence="6">
    <location>
        <begin position="638"/>
        <end position="661"/>
    </location>
</feature>
<accession>A0A5R9F6G2</accession>
<dbReference type="InterPro" id="IPR017500">
    <property type="entry name" value="Phage_infect_YhgE_N"/>
</dbReference>
<feature type="domain" description="ABC-2 type transporter transmembrane" evidence="7">
    <location>
        <begin position="26"/>
        <end position="165"/>
    </location>
</feature>
<evidence type="ECO:0000256" key="2">
    <source>
        <dbReference type="ARBA" id="ARBA00022692"/>
    </source>
</evidence>
<feature type="compositionally biased region" description="Polar residues" evidence="5">
    <location>
        <begin position="504"/>
        <end position="522"/>
    </location>
</feature>
<feature type="region of interest" description="Disordered" evidence="5">
    <location>
        <begin position="504"/>
        <end position="570"/>
    </location>
</feature>
<evidence type="ECO:0000313" key="8">
    <source>
        <dbReference type="EMBL" id="TLS38079.1"/>
    </source>
</evidence>
<protein>
    <submittedName>
        <fullName evidence="8">YhgE/Pip domain-containing protein</fullName>
    </submittedName>
</protein>
<feature type="compositionally biased region" description="Basic and acidic residues" evidence="5">
    <location>
        <begin position="547"/>
        <end position="568"/>
    </location>
</feature>
<keyword evidence="3 6" id="KW-1133">Transmembrane helix</keyword>
<feature type="transmembrane region" description="Helical" evidence="6">
    <location>
        <begin position="597"/>
        <end position="617"/>
    </location>
</feature>
<sequence>MKSLAQIKAEMSAMFTNRKLLIPVLAIIMIPILYSGMFLWAFWNPYDNLEKLPVAVVNMDKGDTFEGENLTIGDDLADKLKEERDFNWDFVDSDTANKGLKNQKYYMKIEIPEDFSKKATTVLEEEPEKLELKYTANEGYNYLAGKIGDSAIKEIQGKVANNITENYTEVLLKQFGDISKGFSDASDGASKLADGSSKLSSGNSNLEKNLEKLNSSSLQLVNALSDAKSGSEELNAGAGKVNEGTHELLMGLKGKQRDVAALADGAQKASDGAASLTEGLDRLKEGDYRLLAGGKEAQQGTARLGDGLAQSIEAIEQAKSGMPLSPGGEIAGGLDQFSQKATEVSGGAAELNQGVTEFIAEIQNSDQFTPEQKSLLIAKLKELQSGSGQLKEGTGRLSAGAAEIQTEIAAAAQNTEEQIEQNLSKLEEGQKQLLAGANQLEEGQNKLVNGMTEFNQKLNEAGDGAKDLAVGNEKLAQGTADFSTGWGNLIGNVESLANGTEELSSGTQSLAGGLGNIQSGSKKLSDGTGKLSEGSKKLVDGASELTEGSRELSQELKDASKETGEVHGDNSNYNMFADPVNVDSEYLGEANNYGTGMAPYFLSLGLFVGALLLSVVFPFREPATSKPKSALSWFTSKFAILSFVGILQAVIADVILINWVGVNVQSIPYFIMFSILTSFTFMAIVQFLVTSLGDPGRFIAILLLILQLTSSAGTYPLETLPQVLQDIHSWLPMTYSLSGFRAVISSGDYSFMWESAAHLAVFMAAGIACTVGFFIIEYRRRKWHIQEETKTA</sequence>
<dbReference type="OrthoDB" id="9811483at2"/>
<dbReference type="PANTHER" id="PTHR43077">
    <property type="entry name" value="TRANSPORT PERMEASE YVFS-RELATED"/>
    <property type="match status" value="1"/>
</dbReference>
<name>A0A5R9F6G2_9BACL</name>
<dbReference type="InterPro" id="IPR017501">
    <property type="entry name" value="Phage_infect_YhgE_C"/>
</dbReference>
<dbReference type="InterPro" id="IPR023908">
    <property type="entry name" value="xxxLxxG_rpt"/>
</dbReference>
<evidence type="ECO:0000256" key="6">
    <source>
        <dbReference type="SAM" id="Phobius"/>
    </source>
</evidence>
<dbReference type="EMBL" id="SWLG01000004">
    <property type="protein sequence ID" value="TLS38079.1"/>
    <property type="molecule type" value="Genomic_DNA"/>
</dbReference>
<gene>
    <name evidence="8" type="ORF">FCL54_05915</name>
</gene>
<keyword evidence="2 6" id="KW-0812">Transmembrane</keyword>
<dbReference type="Proteomes" id="UP000308230">
    <property type="component" value="Unassembled WGS sequence"/>
</dbReference>
<dbReference type="Gene3D" id="3.40.1710.10">
    <property type="entry name" value="abc type-2 transporter like domain"/>
    <property type="match status" value="1"/>
</dbReference>
<dbReference type="GO" id="GO:0016020">
    <property type="term" value="C:membrane"/>
    <property type="evidence" value="ECO:0007669"/>
    <property type="project" value="UniProtKB-SubCell"/>
</dbReference>
<dbReference type="AlphaFoldDB" id="A0A5R9F6G2"/>
<dbReference type="Gene3D" id="1.10.287.950">
    <property type="entry name" value="Methyl-accepting chemotaxis protein"/>
    <property type="match status" value="1"/>
</dbReference>
<reference evidence="8 9" key="1">
    <citation type="submission" date="2019-04" db="EMBL/GenBank/DDBJ databases">
        <title>Bacillus caeni sp. nov., a bacterium isolated from mangrove sediment.</title>
        <authorList>
            <person name="Huang H."/>
            <person name="Mo K."/>
            <person name="Hu Y."/>
        </authorList>
    </citation>
    <scope>NUCLEOTIDE SEQUENCE [LARGE SCALE GENOMIC DNA]</scope>
    <source>
        <strain evidence="8 9">HB172195</strain>
    </source>
</reference>
<comment type="subcellular location">
    <subcellularLocation>
        <location evidence="1">Membrane</location>
        <topology evidence="1">Multi-pass membrane protein</topology>
    </subcellularLocation>
</comment>
<feature type="transmembrane region" description="Helical" evidence="6">
    <location>
        <begin position="667"/>
        <end position="689"/>
    </location>
</feature>
<dbReference type="InterPro" id="IPR051328">
    <property type="entry name" value="T7SS_ABC-Transporter"/>
</dbReference>
<comment type="caution">
    <text evidence="8">The sequence shown here is derived from an EMBL/GenBank/DDBJ whole genome shotgun (WGS) entry which is preliminary data.</text>
</comment>
<dbReference type="NCBIfam" id="TIGR03057">
    <property type="entry name" value="xxxLxxG_by_4"/>
    <property type="match status" value="4"/>
</dbReference>
<dbReference type="Pfam" id="PF12698">
    <property type="entry name" value="ABC2_membrane_3"/>
    <property type="match status" value="2"/>
</dbReference>
<feature type="domain" description="ABC-2 type transporter transmembrane" evidence="7">
    <location>
        <begin position="574"/>
        <end position="771"/>
    </location>
</feature>
<dbReference type="SUPFAM" id="SSF101967">
    <property type="entry name" value="Adhesin YadA, collagen-binding domain"/>
    <property type="match status" value="1"/>
</dbReference>